<proteinExistence type="predicted"/>
<organism evidence="1 2">
    <name type="scientific">Argiope bruennichi</name>
    <name type="common">Wasp spider</name>
    <name type="synonym">Aranea bruennichi</name>
    <dbReference type="NCBI Taxonomy" id="94029"/>
    <lineage>
        <taxon>Eukaryota</taxon>
        <taxon>Metazoa</taxon>
        <taxon>Ecdysozoa</taxon>
        <taxon>Arthropoda</taxon>
        <taxon>Chelicerata</taxon>
        <taxon>Arachnida</taxon>
        <taxon>Araneae</taxon>
        <taxon>Araneomorphae</taxon>
        <taxon>Entelegynae</taxon>
        <taxon>Araneoidea</taxon>
        <taxon>Araneidae</taxon>
        <taxon>Argiope</taxon>
    </lineage>
</organism>
<accession>A0A8T0FQM6</accession>
<name>A0A8T0FQM6_ARGBR</name>
<evidence type="ECO:0000313" key="2">
    <source>
        <dbReference type="Proteomes" id="UP000807504"/>
    </source>
</evidence>
<evidence type="ECO:0000313" key="1">
    <source>
        <dbReference type="EMBL" id="KAF8793411.1"/>
    </source>
</evidence>
<protein>
    <submittedName>
        <fullName evidence="1">Uncharacterized protein</fullName>
    </submittedName>
</protein>
<dbReference type="Proteomes" id="UP000807504">
    <property type="component" value="Unassembled WGS sequence"/>
</dbReference>
<dbReference type="AlphaFoldDB" id="A0A8T0FQM6"/>
<reference evidence="1" key="1">
    <citation type="journal article" date="2020" name="bioRxiv">
        <title>Chromosome-level reference genome of the European wasp spider Argiope bruennichi: a resource for studies on range expansion and evolutionary adaptation.</title>
        <authorList>
            <person name="Sheffer M.M."/>
            <person name="Hoppe A."/>
            <person name="Krehenwinkel H."/>
            <person name="Uhl G."/>
            <person name="Kuss A.W."/>
            <person name="Jensen L."/>
            <person name="Jensen C."/>
            <person name="Gillespie R.G."/>
            <person name="Hoff K.J."/>
            <person name="Prost S."/>
        </authorList>
    </citation>
    <scope>NUCLEOTIDE SEQUENCE</scope>
</reference>
<keyword evidence="2" id="KW-1185">Reference proteome</keyword>
<reference evidence="1" key="2">
    <citation type="submission" date="2020-06" db="EMBL/GenBank/DDBJ databases">
        <authorList>
            <person name="Sheffer M."/>
        </authorList>
    </citation>
    <scope>NUCLEOTIDE SEQUENCE</scope>
</reference>
<sequence length="154" mass="17619">MWSRFNPHLIRAQEHEESWSVNVWVGILGDRLFGPYLLLEWHPGHSYLIFLRNVLSEFLDGIPLGQYKAFGSNTMELWCISVLLYVIGWIWNTHGTPWESSFVAVKIALSCTGGFFPMGPSQVIGVSRNSNYINELNRLSACCLYFYGHRTAAM</sequence>
<comment type="caution">
    <text evidence="1">The sequence shown here is derived from an EMBL/GenBank/DDBJ whole genome shotgun (WGS) entry which is preliminary data.</text>
</comment>
<dbReference type="EMBL" id="JABXBU010000003">
    <property type="protein sequence ID" value="KAF8793411.1"/>
    <property type="molecule type" value="Genomic_DNA"/>
</dbReference>
<gene>
    <name evidence="1" type="ORF">HNY73_004893</name>
</gene>